<reference evidence="1" key="1">
    <citation type="submission" date="2015-09" db="EMBL/GenBank/DDBJ databases">
        <title>Scylla olivacea transcriptome.</title>
        <authorList>
            <person name="Ikhwanuddin M."/>
        </authorList>
    </citation>
    <scope>NUCLEOTIDE SEQUENCE</scope>
</reference>
<dbReference type="InterPro" id="IPR011009">
    <property type="entry name" value="Kinase-like_dom_sf"/>
</dbReference>
<sequence length="235" mass="26418">MTSSCARKEVPWVEWACLINRTLATDVRPFLLYRATLVTPDGGREEVELYLSPSPRHEALVLQELDSMAGIPRVYGVTRPGSETLVLGRTKGLTLDYWLDEGHTAVCMTALLHVCKIISRMHYLGISYGNLSVTNILVGVEDSGHLDVSLLGFHRGKRNATEEDIRADDKQMFSLIRDIIEDIKEESFRNIRDELRHLFEDTVGVLTLVEIVLLLCGSLNNHPNGLVPPYHPMKP</sequence>
<evidence type="ECO:0000313" key="1">
    <source>
        <dbReference type="EMBL" id="JAI64419.1"/>
    </source>
</evidence>
<dbReference type="SUPFAM" id="SSF56112">
    <property type="entry name" value="Protein kinase-like (PK-like)"/>
    <property type="match status" value="1"/>
</dbReference>
<dbReference type="Pfam" id="PF06293">
    <property type="entry name" value="Kdo"/>
    <property type="match status" value="1"/>
</dbReference>
<protein>
    <recommendedName>
        <fullName evidence="2">Protein kinase domain-containing protein</fullName>
    </recommendedName>
</protein>
<organism evidence="1">
    <name type="scientific">Scylla olivacea</name>
    <name type="common">Orange mud crab</name>
    <name type="synonym">Cancer olivacea</name>
    <dbReference type="NCBI Taxonomy" id="85551"/>
    <lineage>
        <taxon>Eukaryota</taxon>
        <taxon>Metazoa</taxon>
        <taxon>Ecdysozoa</taxon>
        <taxon>Arthropoda</taxon>
        <taxon>Crustacea</taxon>
        <taxon>Multicrustacea</taxon>
        <taxon>Malacostraca</taxon>
        <taxon>Eumalacostraca</taxon>
        <taxon>Eucarida</taxon>
        <taxon>Decapoda</taxon>
        <taxon>Pleocyemata</taxon>
        <taxon>Brachyura</taxon>
        <taxon>Eubrachyura</taxon>
        <taxon>Portunoidea</taxon>
        <taxon>Portunidae</taxon>
        <taxon>Portuninae</taxon>
        <taxon>Scylla</taxon>
    </lineage>
</organism>
<dbReference type="AlphaFoldDB" id="A0A0P4W722"/>
<name>A0A0P4W722_SCYOL</name>
<accession>A0A0P4W722</accession>
<proteinExistence type="predicted"/>
<dbReference type="EMBL" id="GDRN01067127">
    <property type="protein sequence ID" value="JAI64419.1"/>
    <property type="molecule type" value="Transcribed_RNA"/>
</dbReference>
<evidence type="ECO:0008006" key="2">
    <source>
        <dbReference type="Google" id="ProtNLM"/>
    </source>
</evidence>